<dbReference type="WBParaSite" id="MBELARI_LOCUS8702">
    <property type="protein sequence ID" value="MBELARI_LOCUS8702"/>
    <property type="gene ID" value="MBELARI_LOCUS8702"/>
</dbReference>
<dbReference type="SUPFAM" id="SSF48371">
    <property type="entry name" value="ARM repeat"/>
    <property type="match status" value="1"/>
</dbReference>
<dbReference type="FunFam" id="2.60.40.1730:FF:000004">
    <property type="entry name" value="Leukotriene A(4) hydrolase"/>
    <property type="match status" value="1"/>
</dbReference>
<dbReference type="SMART" id="SM00360">
    <property type="entry name" value="RRM"/>
    <property type="match status" value="2"/>
</dbReference>
<dbReference type="InterPro" id="IPR004640">
    <property type="entry name" value="HscB"/>
</dbReference>
<evidence type="ECO:0000256" key="11">
    <source>
        <dbReference type="ARBA" id="ARBA00022737"/>
    </source>
</evidence>
<evidence type="ECO:0000256" key="21">
    <source>
        <dbReference type="PIRSR" id="PIRSR634015-2"/>
    </source>
</evidence>
<dbReference type="InterPro" id="IPR014782">
    <property type="entry name" value="Peptidase_M1_dom"/>
</dbReference>
<keyword evidence="6" id="KW-0963">Cytoplasm</keyword>
<keyword evidence="17" id="KW-0508">mRNA splicing</keyword>
<dbReference type="FunFam" id="3.30.2010.30:FF:000001">
    <property type="entry name" value="Leukotriene A(4) hydrolase"/>
    <property type="match status" value="1"/>
</dbReference>
<dbReference type="FunFam" id="3.30.70.330:FF:000039">
    <property type="entry name" value="U1 small nuclear ribonucleoprotein A"/>
    <property type="match status" value="1"/>
</dbReference>
<dbReference type="Pfam" id="PF00076">
    <property type="entry name" value="RRM_1"/>
    <property type="match status" value="2"/>
</dbReference>
<feature type="binding site" evidence="22">
    <location>
        <position position="717"/>
    </location>
    <ligand>
        <name>Zn(2+)</name>
        <dbReference type="ChEBI" id="CHEBI:29105"/>
        <note>catalytic</note>
    </ligand>
</feature>
<keyword evidence="11" id="KW-0677">Repeat</keyword>
<dbReference type="InterPro" id="IPR036869">
    <property type="entry name" value="J_dom_sf"/>
</dbReference>
<dbReference type="InterPro" id="IPR015211">
    <property type="entry name" value="Peptidase_M1_C"/>
</dbReference>
<sequence>MDVKPTDPQGRMDLKPNHTLYINNLNEKVKKEELKKALHAIFTQFGEIISILAFKTLRMRGQAHIIFKEVSSAANALRSMQGFPFYDKPMRIQFSRDDSDVIAKVKGTFVERAKKYQQRVKKVKKVPTRKPENDTSAPPNKILFCTNLPDETTTDVLELLFKPFPGLRDIRMVPNRTGIAFVEFESETEAGAARAALDNFKVTPICRSGRFANYFGFLQIQHQSSITSKKCWNCSKETQSAFFCDSCNKIQPVVAKNLFTYVNLPKKFEIDEESFKKNFHKLHLHLHPDRFAHATDVERSMSEEHSRMLNIAMKTLGEKLERAKYLLETEGSLKIGEDEKMHLDPEELMEVLDWQESISEMEEECMLQEEKSKVTKEINTIFTDLTQKLASSSWEDAKRLIIRLQKDPCSCANADEISVSHYALRWQVHFPLRMLIGNVTITAKVLKNTQQLLLDVRDLSIRSVSVNGKNADFRIAPNVYTFFGSKMKIYLPTDCTKEGQELEVIIEYSTSPDATALQWLKKEQTQDKKAPYLFSQCQAIHARSIMPCMDTPSMKSTYDAQVTVPTGLTCLMSAIGEGSKGDDEETTFFFKQPVAIPSYLLAIVVGVLEKRDISDRCAVWAEPSMVEAAHWEFSETEDILACAEEIAGKYIWGRYDMVCLPSTFPFGGMENPCLTFLTPTLIAGDRSLVSVIAHEIAHSWSGNLVTNSSWEHFWLNEGFTMFIERKICGRLVSEEYRQFMAFNGWTNNLIPAVYEQFTPTHQFTKLIQDHENVDPDVAFSCVPYEKGSALLVYLEQKLGGPEVFEPYLRDYLSTFAHKAIDSFQWKDHLFKYFHDKKDILDTVNFDAWFFAVGMPPEKPSYDETMVHDCQQLFNQWIEADEEKIKEISAKQYKEMQPLQQIEFLSQLWQHDPPLEHYKLEALDALYELNKSQNCEIVLNWIRVCIKAKWEKIIEKALWFVEVQGRLKYCRPVYRALNGWPVAARRARETYLKCRGGMHPITAEMIAKELHMRHSTHTVCF</sequence>
<dbReference type="PRINTS" id="PR00756">
    <property type="entry name" value="ALADIPTASE"/>
</dbReference>
<dbReference type="NCBIfam" id="TIGR00714">
    <property type="entry name" value="hscB"/>
    <property type="match status" value="1"/>
</dbReference>
<dbReference type="Gene3D" id="1.10.390.10">
    <property type="entry name" value="Neutral Protease Domain 2"/>
    <property type="match status" value="1"/>
</dbReference>
<dbReference type="CDD" id="cd12247">
    <property type="entry name" value="RRM2_U1A_like"/>
    <property type="match status" value="1"/>
</dbReference>
<name>A0AAF3FND7_9BILA</name>
<evidence type="ECO:0000256" key="13">
    <source>
        <dbReference type="ARBA" id="ARBA00022833"/>
    </source>
</evidence>
<dbReference type="Gene3D" id="2.60.40.1730">
    <property type="entry name" value="tricorn interacting facor f3 domain"/>
    <property type="match status" value="1"/>
</dbReference>
<keyword evidence="12" id="KW-0378">Hydrolase</keyword>
<feature type="domain" description="RRM" evidence="25">
    <location>
        <begin position="18"/>
        <end position="97"/>
    </location>
</feature>
<organism evidence="26 27">
    <name type="scientific">Mesorhabditis belari</name>
    <dbReference type="NCBI Taxonomy" id="2138241"/>
    <lineage>
        <taxon>Eukaryota</taxon>
        <taxon>Metazoa</taxon>
        <taxon>Ecdysozoa</taxon>
        <taxon>Nematoda</taxon>
        <taxon>Chromadorea</taxon>
        <taxon>Rhabditida</taxon>
        <taxon>Rhabditina</taxon>
        <taxon>Rhabditomorpha</taxon>
        <taxon>Rhabditoidea</taxon>
        <taxon>Rhabditidae</taxon>
        <taxon>Mesorhabditinae</taxon>
        <taxon>Mesorhabditis</taxon>
    </lineage>
</organism>
<evidence type="ECO:0000256" key="12">
    <source>
        <dbReference type="ARBA" id="ARBA00022801"/>
    </source>
</evidence>
<feature type="binding site" evidence="22">
    <location>
        <position position="694"/>
    </location>
    <ligand>
        <name>Zn(2+)</name>
        <dbReference type="ChEBI" id="CHEBI:29105"/>
        <note>catalytic</note>
    </ligand>
</feature>
<keyword evidence="8" id="KW-0645">Protease</keyword>
<keyword evidence="9 22" id="KW-0479">Metal-binding</keyword>
<evidence type="ECO:0000256" key="2">
    <source>
        <dbReference type="ARBA" id="ARBA00004496"/>
    </source>
</evidence>
<evidence type="ECO:0000256" key="10">
    <source>
        <dbReference type="ARBA" id="ARBA00022728"/>
    </source>
</evidence>
<feature type="binding site" evidence="21">
    <location>
        <begin position="965"/>
        <end position="967"/>
    </location>
    <ligand>
        <name>a peptide</name>
        <dbReference type="ChEBI" id="CHEBI:60466"/>
    </ligand>
</feature>
<dbReference type="SUPFAM" id="SSF54928">
    <property type="entry name" value="RNA-binding domain, RBD"/>
    <property type="match status" value="1"/>
</dbReference>
<dbReference type="Gene3D" id="1.20.1280.20">
    <property type="entry name" value="HscB, C-terminal domain"/>
    <property type="match status" value="1"/>
</dbReference>
<evidence type="ECO:0000256" key="22">
    <source>
        <dbReference type="PIRSR" id="PIRSR634015-3"/>
    </source>
</evidence>
<evidence type="ECO:0000256" key="3">
    <source>
        <dbReference type="ARBA" id="ARBA00007243"/>
    </source>
</evidence>
<dbReference type="Pfam" id="PF17900">
    <property type="entry name" value="Peptidase_M1_N"/>
    <property type="match status" value="1"/>
</dbReference>
<dbReference type="FunFam" id="3.30.70.330:FF:000029">
    <property type="entry name" value="U2 small nuclear ribonucleoprotein B"/>
    <property type="match status" value="1"/>
</dbReference>
<dbReference type="GO" id="GO:0008270">
    <property type="term" value="F:zinc ion binding"/>
    <property type="evidence" value="ECO:0007669"/>
    <property type="project" value="InterPro"/>
</dbReference>
<dbReference type="SUPFAM" id="SSF47144">
    <property type="entry name" value="HSC20 (HSCB), C-terminal oligomerisation domain"/>
    <property type="match status" value="1"/>
</dbReference>
<keyword evidence="19" id="KW-0687">Ribonucleoprotein</keyword>
<dbReference type="GO" id="GO:0005681">
    <property type="term" value="C:spliceosomal complex"/>
    <property type="evidence" value="ECO:0007669"/>
    <property type="project" value="UniProtKB-KW"/>
</dbReference>
<dbReference type="Gene3D" id="1.10.287.110">
    <property type="entry name" value="DnaJ domain"/>
    <property type="match status" value="1"/>
</dbReference>
<evidence type="ECO:0000256" key="5">
    <source>
        <dbReference type="ARBA" id="ARBA00010476"/>
    </source>
</evidence>
<evidence type="ECO:0000256" key="19">
    <source>
        <dbReference type="ARBA" id="ARBA00023274"/>
    </source>
</evidence>
<dbReference type="AlphaFoldDB" id="A0AAF3FND7"/>
<comment type="subcellular location">
    <subcellularLocation>
        <location evidence="2">Cytoplasm</location>
    </subcellularLocation>
    <subcellularLocation>
        <location evidence="1">Nucleus</location>
    </subcellularLocation>
</comment>
<keyword evidence="26" id="KW-1185">Reference proteome</keyword>
<keyword evidence="18" id="KW-0539">Nucleus</keyword>
<dbReference type="InterPro" id="IPR038502">
    <property type="entry name" value="M1_LTA-4_hydro/amino_C_sf"/>
</dbReference>
<dbReference type="InterPro" id="IPR009073">
    <property type="entry name" value="HscB_oligo_C"/>
</dbReference>
<evidence type="ECO:0000256" key="14">
    <source>
        <dbReference type="ARBA" id="ARBA00022884"/>
    </source>
</evidence>
<keyword evidence="14 23" id="KW-0694">RNA-binding</keyword>
<dbReference type="Gene3D" id="3.30.70.330">
    <property type="match status" value="2"/>
</dbReference>
<evidence type="ECO:0000256" key="17">
    <source>
        <dbReference type="ARBA" id="ARBA00023187"/>
    </source>
</evidence>
<dbReference type="GO" id="GO:0044571">
    <property type="term" value="P:[2Fe-2S] cluster assembly"/>
    <property type="evidence" value="ECO:0007669"/>
    <property type="project" value="InterPro"/>
</dbReference>
<dbReference type="GO" id="GO:0051259">
    <property type="term" value="P:protein complex oligomerization"/>
    <property type="evidence" value="ECO:0007669"/>
    <property type="project" value="InterPro"/>
</dbReference>
<comment type="cofactor">
    <cofactor evidence="22">
        <name>Zn(2+)</name>
        <dbReference type="ChEBI" id="CHEBI:29105"/>
    </cofactor>
    <text evidence="22">Binds 1 zinc ion per subunit.</text>
</comment>
<dbReference type="GO" id="GO:0043171">
    <property type="term" value="P:peptide catabolic process"/>
    <property type="evidence" value="ECO:0007669"/>
    <property type="project" value="TreeGrafter"/>
</dbReference>
<evidence type="ECO:0000256" key="16">
    <source>
        <dbReference type="ARBA" id="ARBA00023186"/>
    </source>
</evidence>
<dbReference type="InterPro" id="IPR001930">
    <property type="entry name" value="Peptidase_M1"/>
</dbReference>
<dbReference type="InterPro" id="IPR049980">
    <property type="entry name" value="LTA4H_cat"/>
</dbReference>
<dbReference type="FunFam" id="1.25.40.320:FF:000001">
    <property type="entry name" value="Leukotriene A(4) hydrolase"/>
    <property type="match status" value="1"/>
</dbReference>
<dbReference type="Pfam" id="PF07743">
    <property type="entry name" value="HSCB_C"/>
    <property type="match status" value="1"/>
</dbReference>
<feature type="active site" description="Proton acceptor" evidence="20">
    <location>
        <position position="695"/>
    </location>
</feature>
<evidence type="ECO:0000256" key="8">
    <source>
        <dbReference type="ARBA" id="ARBA00022670"/>
    </source>
</evidence>
<dbReference type="SMART" id="SM01263">
    <property type="entry name" value="Leuk-A4-hydro_C"/>
    <property type="match status" value="1"/>
</dbReference>
<evidence type="ECO:0000256" key="7">
    <source>
        <dbReference type="ARBA" id="ARBA00022664"/>
    </source>
</evidence>
<evidence type="ECO:0000256" key="9">
    <source>
        <dbReference type="ARBA" id="ARBA00022723"/>
    </source>
</evidence>
<evidence type="ECO:0000259" key="25">
    <source>
        <dbReference type="PROSITE" id="PS50102"/>
    </source>
</evidence>
<comment type="similarity">
    <text evidence="3">Belongs to the RRM U1 A/B'' family.</text>
</comment>
<dbReference type="Gene3D" id="3.30.2010.30">
    <property type="match status" value="1"/>
</dbReference>
<keyword evidence="7" id="KW-0507">mRNA processing</keyword>
<dbReference type="Gene3D" id="1.25.40.320">
    <property type="entry name" value="Peptidase M1, leukotriene A4 hydrolase/aminopeptidase C-terminal domain"/>
    <property type="match status" value="1"/>
</dbReference>
<dbReference type="InterPro" id="IPR012677">
    <property type="entry name" value="Nucleotide-bd_a/b_plait_sf"/>
</dbReference>
<feature type="binding site" evidence="21">
    <location>
        <begin position="665"/>
        <end position="670"/>
    </location>
    <ligand>
        <name>a peptide</name>
        <dbReference type="ChEBI" id="CHEBI:60466"/>
    </ligand>
</feature>
<dbReference type="GO" id="GO:0070006">
    <property type="term" value="F:metalloaminopeptidase activity"/>
    <property type="evidence" value="ECO:0007669"/>
    <property type="project" value="UniProtKB-ARBA"/>
</dbReference>
<dbReference type="GO" id="GO:0008380">
    <property type="term" value="P:RNA splicing"/>
    <property type="evidence" value="ECO:0007669"/>
    <property type="project" value="UniProtKB-KW"/>
</dbReference>
<evidence type="ECO:0000313" key="26">
    <source>
        <dbReference type="Proteomes" id="UP000887575"/>
    </source>
</evidence>
<keyword evidence="16" id="KW-0143">Chaperone</keyword>
<dbReference type="InterPro" id="IPR042097">
    <property type="entry name" value="Aminopeptidase_N-like_N_sf"/>
</dbReference>
<comment type="similarity">
    <text evidence="4">Belongs to the peptidase M1 family.</text>
</comment>
<dbReference type="GO" id="GO:0003723">
    <property type="term" value="F:RNA binding"/>
    <property type="evidence" value="ECO:0007669"/>
    <property type="project" value="UniProtKB-UniRule"/>
</dbReference>
<feature type="active site" description="Proton donor" evidence="20">
    <location>
        <position position="784"/>
    </location>
</feature>
<dbReference type="PROSITE" id="PS50076">
    <property type="entry name" value="DNAJ_2"/>
    <property type="match status" value="1"/>
</dbReference>
<dbReference type="GO" id="GO:0004301">
    <property type="term" value="F:epoxide hydrolase activity"/>
    <property type="evidence" value="ECO:0007669"/>
    <property type="project" value="TreeGrafter"/>
</dbReference>
<dbReference type="InterPro" id="IPR001623">
    <property type="entry name" value="DnaJ_domain"/>
</dbReference>
<keyword evidence="15" id="KW-0482">Metalloprotease</keyword>
<dbReference type="FunFam" id="1.10.390.10:FF:000003">
    <property type="entry name" value="Leukotriene A(4) hydrolase"/>
    <property type="match status" value="1"/>
</dbReference>
<dbReference type="InterPro" id="IPR027268">
    <property type="entry name" value="Peptidase_M4/M1_CTD_sf"/>
</dbReference>
<proteinExistence type="inferred from homology"/>
<dbReference type="GO" id="GO:0001671">
    <property type="term" value="F:ATPase activator activity"/>
    <property type="evidence" value="ECO:0007669"/>
    <property type="project" value="InterPro"/>
</dbReference>
<dbReference type="Pfam" id="PF01433">
    <property type="entry name" value="Peptidase_M1"/>
    <property type="match status" value="1"/>
</dbReference>
<reference evidence="27" key="1">
    <citation type="submission" date="2024-02" db="UniProtKB">
        <authorList>
            <consortium name="WormBaseParasite"/>
        </authorList>
    </citation>
    <scope>IDENTIFICATION</scope>
</reference>
<dbReference type="SUPFAM" id="SSF46565">
    <property type="entry name" value="Chaperone J-domain"/>
    <property type="match status" value="1"/>
</dbReference>
<evidence type="ECO:0000256" key="20">
    <source>
        <dbReference type="PIRSR" id="PIRSR634015-1"/>
    </source>
</evidence>
<dbReference type="GO" id="GO:0006508">
    <property type="term" value="P:proteolysis"/>
    <property type="evidence" value="ECO:0007669"/>
    <property type="project" value="UniProtKB-KW"/>
</dbReference>
<dbReference type="GO" id="GO:0030532">
    <property type="term" value="C:small nuclear ribonucleoprotein complex"/>
    <property type="evidence" value="ECO:0007669"/>
    <property type="project" value="UniProtKB-ARBA"/>
</dbReference>
<dbReference type="GO" id="GO:0006397">
    <property type="term" value="P:mRNA processing"/>
    <property type="evidence" value="ECO:0007669"/>
    <property type="project" value="UniProtKB-KW"/>
</dbReference>
<feature type="domain" description="J" evidence="24">
    <location>
        <begin position="257"/>
        <end position="329"/>
    </location>
</feature>
<evidence type="ECO:0000259" key="24">
    <source>
        <dbReference type="PROSITE" id="PS50076"/>
    </source>
</evidence>
<keyword evidence="13 22" id="KW-0862">Zinc</keyword>
<dbReference type="GO" id="GO:0005829">
    <property type="term" value="C:cytosol"/>
    <property type="evidence" value="ECO:0007669"/>
    <property type="project" value="TreeGrafter"/>
</dbReference>
<dbReference type="InterPro" id="IPR036386">
    <property type="entry name" value="HscB_C_sf"/>
</dbReference>
<feature type="domain" description="RRM" evidence="25">
    <location>
        <begin position="141"/>
        <end position="210"/>
    </location>
</feature>
<evidence type="ECO:0000313" key="27">
    <source>
        <dbReference type="WBParaSite" id="MBELARI_LOCUS8702"/>
    </source>
</evidence>
<accession>A0AAF3FND7</accession>
<protein>
    <submittedName>
        <fullName evidence="27">Uncharacterized protein</fullName>
    </submittedName>
</protein>
<keyword evidence="10" id="KW-0747">Spliceosome</keyword>
<dbReference type="Proteomes" id="UP000887575">
    <property type="component" value="Unassembled WGS sequence"/>
</dbReference>
<dbReference type="SUPFAM" id="SSF55486">
    <property type="entry name" value="Metalloproteases ('zincins'), catalytic domain"/>
    <property type="match status" value="1"/>
</dbReference>
<feature type="binding site" evidence="22">
    <location>
        <position position="698"/>
    </location>
    <ligand>
        <name>Zn(2+)</name>
        <dbReference type="ChEBI" id="CHEBI:29105"/>
        <note>catalytic</note>
    </ligand>
</feature>
<dbReference type="GO" id="GO:0051087">
    <property type="term" value="F:protein-folding chaperone binding"/>
    <property type="evidence" value="ECO:0007669"/>
    <property type="project" value="InterPro"/>
</dbReference>
<dbReference type="CDD" id="cd09599">
    <property type="entry name" value="M1_LTA4H"/>
    <property type="match status" value="1"/>
</dbReference>
<dbReference type="InterPro" id="IPR016024">
    <property type="entry name" value="ARM-type_fold"/>
</dbReference>
<comment type="similarity">
    <text evidence="5">Belongs to the HscB family.</text>
</comment>
<dbReference type="PROSITE" id="PS50102">
    <property type="entry name" value="RRM"/>
    <property type="match status" value="2"/>
</dbReference>
<evidence type="ECO:0000256" key="18">
    <source>
        <dbReference type="ARBA" id="ARBA00023242"/>
    </source>
</evidence>
<evidence type="ECO:0000256" key="4">
    <source>
        <dbReference type="ARBA" id="ARBA00010136"/>
    </source>
</evidence>
<evidence type="ECO:0000256" key="6">
    <source>
        <dbReference type="ARBA" id="ARBA00022490"/>
    </source>
</evidence>
<dbReference type="PANTHER" id="PTHR45726:SF6">
    <property type="entry name" value="PEPTIDASE M1 LEUKOTRIENE A4 HYDROLASE_AMINOPEPTIDASE C-TERMINAL DOMAIN-CONTAINING PROTEIN"/>
    <property type="match status" value="1"/>
</dbReference>
<dbReference type="Pfam" id="PF09127">
    <property type="entry name" value="Leuk-A4-hydro_C"/>
    <property type="match status" value="1"/>
</dbReference>
<feature type="binding site" evidence="21">
    <location>
        <begin position="536"/>
        <end position="538"/>
    </location>
    <ligand>
        <name>a peptide</name>
        <dbReference type="ChEBI" id="CHEBI:60466"/>
    </ligand>
</feature>
<dbReference type="InterPro" id="IPR000504">
    <property type="entry name" value="RRM_dom"/>
</dbReference>
<evidence type="ECO:0000256" key="23">
    <source>
        <dbReference type="PROSITE-ProRule" id="PRU00176"/>
    </source>
</evidence>
<evidence type="ECO:0000256" key="1">
    <source>
        <dbReference type="ARBA" id="ARBA00004123"/>
    </source>
</evidence>
<dbReference type="SUPFAM" id="SSF63737">
    <property type="entry name" value="Leukotriene A4 hydrolase N-terminal domain"/>
    <property type="match status" value="1"/>
</dbReference>
<dbReference type="InterPro" id="IPR045357">
    <property type="entry name" value="Aminopeptidase_N-like_N"/>
</dbReference>
<dbReference type="PANTHER" id="PTHR45726">
    <property type="entry name" value="LEUKOTRIENE A-4 HYDROLASE"/>
    <property type="match status" value="1"/>
</dbReference>
<dbReference type="InterPro" id="IPR034015">
    <property type="entry name" value="M1_LTA4H"/>
</dbReference>
<evidence type="ECO:0000256" key="15">
    <source>
        <dbReference type="ARBA" id="ARBA00023049"/>
    </source>
</evidence>
<dbReference type="InterPro" id="IPR035979">
    <property type="entry name" value="RBD_domain_sf"/>
</dbReference>